<sequence>MDEIEKNKALAHQIREAAVKKAEESGRPRAGRNAFWRLADFCANEKIALRHFYAEKFTCHKVTVCPATVAQILKNLVQKKTTLYSLSGWGECDRYHYHDPPKSPKLDYAVHCLGVHTGSRHRSGGTKFEFANLVVNGGTKDALMIYGKDVHRFHARLGYIFNAHKSKYTCRVF</sequence>
<gene>
    <name evidence="1" type="ORF">PsorP6_010522</name>
</gene>
<proteinExistence type="predicted"/>
<dbReference type="Proteomes" id="UP001163321">
    <property type="component" value="Chromosome 6"/>
</dbReference>
<evidence type="ECO:0000313" key="2">
    <source>
        <dbReference type="Proteomes" id="UP001163321"/>
    </source>
</evidence>
<evidence type="ECO:0000313" key="1">
    <source>
        <dbReference type="EMBL" id="KAI9910909.1"/>
    </source>
</evidence>
<name>A0ACC0VYG9_9STRA</name>
<dbReference type="EMBL" id="CM047585">
    <property type="protein sequence ID" value="KAI9910909.1"/>
    <property type="molecule type" value="Genomic_DNA"/>
</dbReference>
<keyword evidence="2" id="KW-1185">Reference proteome</keyword>
<protein>
    <submittedName>
        <fullName evidence="1">Uncharacterized protein</fullName>
    </submittedName>
</protein>
<reference evidence="1 2" key="1">
    <citation type="journal article" date="2022" name="bioRxiv">
        <title>The genome of the oomycete Peronosclerospora sorghi, a cosmopolitan pathogen of maize and sorghum, is inflated with dispersed pseudogenes.</title>
        <authorList>
            <person name="Fletcher K."/>
            <person name="Martin F."/>
            <person name="Isakeit T."/>
            <person name="Cavanaugh K."/>
            <person name="Magill C."/>
            <person name="Michelmore R."/>
        </authorList>
    </citation>
    <scope>NUCLEOTIDE SEQUENCE [LARGE SCALE GENOMIC DNA]</scope>
    <source>
        <strain evidence="1">P6</strain>
    </source>
</reference>
<organism evidence="1 2">
    <name type="scientific">Peronosclerospora sorghi</name>
    <dbReference type="NCBI Taxonomy" id="230839"/>
    <lineage>
        <taxon>Eukaryota</taxon>
        <taxon>Sar</taxon>
        <taxon>Stramenopiles</taxon>
        <taxon>Oomycota</taxon>
        <taxon>Peronosporomycetes</taxon>
        <taxon>Peronosporales</taxon>
        <taxon>Peronosporaceae</taxon>
        <taxon>Peronosclerospora</taxon>
    </lineage>
</organism>
<comment type="caution">
    <text evidence="1">The sequence shown here is derived from an EMBL/GenBank/DDBJ whole genome shotgun (WGS) entry which is preliminary data.</text>
</comment>
<accession>A0ACC0VYG9</accession>